<dbReference type="OrthoDB" id="7063913at2"/>
<dbReference type="InterPro" id="IPR011990">
    <property type="entry name" value="TPR-like_helical_dom_sf"/>
</dbReference>
<dbReference type="EMBL" id="CP002446">
    <property type="protein sequence ID" value="ADV28726.1"/>
    <property type="molecule type" value="Genomic_DNA"/>
</dbReference>
<dbReference type="RefSeq" id="WP_013536551.1">
    <property type="nucleotide sequence ID" value="NC_014924.1"/>
</dbReference>
<sequence>MRTLMFALCLLLALPVQASGPLLTDRDRQVMSVPGFLDAHPDMMYRQWGVNAMRRNDQEGAVKNFLLGAHYADKPSQGYLAEIYWYGGNQPPDRALAHAWMSVAAERGYPLLVQMREKFAAALTPEERERSAQLQQELLAQYGDAVAKPRMDDHLRRQLQEATGSRTGSMTHNLEIAYEENGTRKVMKGSQYYDKRYWEPESYHRWQAEVWGKVPQVDVGMPTMVDSEGP</sequence>
<keyword evidence="1" id="KW-0732">Signal</keyword>
<dbReference type="KEGG" id="psu:Psesu_2902"/>
<proteinExistence type="predicted"/>
<feature type="chain" id="PRO_5003212333" evidence="1">
    <location>
        <begin position="19"/>
        <end position="230"/>
    </location>
</feature>
<dbReference type="eggNOG" id="COG0790">
    <property type="taxonomic scope" value="Bacteria"/>
</dbReference>
<reference evidence="2 3" key="1">
    <citation type="submission" date="2011-01" db="EMBL/GenBank/DDBJ databases">
        <title>Complete sequence of Pseudoxanthomonas suwonensis 11-1.</title>
        <authorList>
            <consortium name="US DOE Joint Genome Institute"/>
            <person name="Lucas S."/>
            <person name="Copeland A."/>
            <person name="Lapidus A."/>
            <person name="Cheng J.-F."/>
            <person name="Goodwin L."/>
            <person name="Pitluck S."/>
            <person name="Teshima H."/>
            <person name="Detter J.C."/>
            <person name="Han C."/>
            <person name="Tapia R."/>
            <person name="Land M."/>
            <person name="Hauser L."/>
            <person name="Kyrpides N."/>
            <person name="Ivanova N."/>
            <person name="Ovchinnikova G."/>
            <person name="Siebers A.K."/>
            <person name="Allgaier M."/>
            <person name="Thelen M.P."/>
            <person name="Hugenholtz P."/>
            <person name="Gladden J."/>
            <person name="Woyke T."/>
        </authorList>
    </citation>
    <scope>NUCLEOTIDE SEQUENCE [LARGE SCALE GENOMIC DNA]</scope>
    <source>
        <strain evidence="3">11-1</strain>
    </source>
</reference>
<protein>
    <submittedName>
        <fullName evidence="2">Sel1 domain protein repeat-containing protein</fullName>
    </submittedName>
</protein>
<evidence type="ECO:0000313" key="2">
    <source>
        <dbReference type="EMBL" id="ADV28726.1"/>
    </source>
</evidence>
<accession>E6WX27</accession>
<keyword evidence="3" id="KW-1185">Reference proteome</keyword>
<name>E6WX27_PSEUU</name>
<organism evidence="2 3">
    <name type="scientific">Pseudoxanthomonas suwonensis (strain 11-1)</name>
    <dbReference type="NCBI Taxonomy" id="743721"/>
    <lineage>
        <taxon>Bacteria</taxon>
        <taxon>Pseudomonadati</taxon>
        <taxon>Pseudomonadota</taxon>
        <taxon>Gammaproteobacteria</taxon>
        <taxon>Lysobacterales</taxon>
        <taxon>Lysobacteraceae</taxon>
        <taxon>Pseudoxanthomonas</taxon>
    </lineage>
</organism>
<dbReference type="HOGENOM" id="CLU_092052_0_0_6"/>
<dbReference type="SUPFAM" id="SSF81901">
    <property type="entry name" value="HCP-like"/>
    <property type="match status" value="1"/>
</dbReference>
<gene>
    <name evidence="2" type="ordered locus">Psesu_2902</name>
</gene>
<dbReference type="Gene3D" id="1.25.40.10">
    <property type="entry name" value="Tetratricopeptide repeat domain"/>
    <property type="match status" value="1"/>
</dbReference>
<feature type="signal peptide" evidence="1">
    <location>
        <begin position="1"/>
        <end position="18"/>
    </location>
</feature>
<dbReference type="AlphaFoldDB" id="E6WX27"/>
<evidence type="ECO:0000256" key="1">
    <source>
        <dbReference type="SAM" id="SignalP"/>
    </source>
</evidence>
<dbReference type="STRING" id="743721.Psesu_2902"/>
<dbReference type="Proteomes" id="UP000008632">
    <property type="component" value="Chromosome"/>
</dbReference>
<evidence type="ECO:0000313" key="3">
    <source>
        <dbReference type="Proteomes" id="UP000008632"/>
    </source>
</evidence>